<dbReference type="SUPFAM" id="SSF47459">
    <property type="entry name" value="HLH, helix-loop-helix DNA-binding domain"/>
    <property type="match status" value="1"/>
</dbReference>
<dbReference type="GO" id="GO:0000976">
    <property type="term" value="F:transcription cis-regulatory region binding"/>
    <property type="evidence" value="ECO:0007669"/>
    <property type="project" value="TreeGrafter"/>
</dbReference>
<evidence type="ECO:0000256" key="4">
    <source>
        <dbReference type="ARBA" id="ARBA00023242"/>
    </source>
</evidence>
<evidence type="ECO:0000256" key="3">
    <source>
        <dbReference type="ARBA" id="ARBA00023163"/>
    </source>
</evidence>
<keyword evidence="7" id="KW-1185">Reference proteome</keyword>
<dbReference type="AlphaFoldDB" id="A0A6J1CSD3"/>
<dbReference type="InterPro" id="IPR011598">
    <property type="entry name" value="bHLH_dom"/>
</dbReference>
<dbReference type="InterPro" id="IPR045084">
    <property type="entry name" value="AIB/MYC-like"/>
</dbReference>
<dbReference type="GO" id="GO:0005634">
    <property type="term" value="C:nucleus"/>
    <property type="evidence" value="ECO:0007669"/>
    <property type="project" value="UniProtKB-SubCell"/>
</dbReference>
<dbReference type="OrthoDB" id="1926382at2759"/>
<organism evidence="7 8">
    <name type="scientific">Momordica charantia</name>
    <name type="common">Bitter gourd</name>
    <name type="synonym">Balsam pear</name>
    <dbReference type="NCBI Taxonomy" id="3673"/>
    <lineage>
        <taxon>Eukaryota</taxon>
        <taxon>Viridiplantae</taxon>
        <taxon>Streptophyta</taxon>
        <taxon>Embryophyta</taxon>
        <taxon>Tracheophyta</taxon>
        <taxon>Spermatophyta</taxon>
        <taxon>Magnoliopsida</taxon>
        <taxon>eudicotyledons</taxon>
        <taxon>Gunneridae</taxon>
        <taxon>Pentapetalae</taxon>
        <taxon>rosids</taxon>
        <taxon>fabids</taxon>
        <taxon>Cucurbitales</taxon>
        <taxon>Cucurbitaceae</taxon>
        <taxon>Momordiceae</taxon>
        <taxon>Momordica</taxon>
    </lineage>
</organism>
<reference evidence="8" key="1">
    <citation type="submission" date="2025-08" db="UniProtKB">
        <authorList>
            <consortium name="RefSeq"/>
        </authorList>
    </citation>
    <scope>IDENTIFICATION</scope>
    <source>
        <strain evidence="8">OHB3-1</strain>
    </source>
</reference>
<evidence type="ECO:0000313" key="7">
    <source>
        <dbReference type="Proteomes" id="UP000504603"/>
    </source>
</evidence>
<evidence type="ECO:0000313" key="8">
    <source>
        <dbReference type="RefSeq" id="XP_022144464.1"/>
    </source>
</evidence>
<dbReference type="Gene3D" id="4.10.280.10">
    <property type="entry name" value="Helix-loop-helix DNA-binding domain"/>
    <property type="match status" value="1"/>
</dbReference>
<proteinExistence type="predicted"/>
<dbReference type="GO" id="GO:0003700">
    <property type="term" value="F:DNA-binding transcription factor activity"/>
    <property type="evidence" value="ECO:0007669"/>
    <property type="project" value="InterPro"/>
</dbReference>
<dbReference type="Pfam" id="PF00010">
    <property type="entry name" value="HLH"/>
    <property type="match status" value="1"/>
</dbReference>
<dbReference type="Pfam" id="PF22754">
    <property type="entry name" value="bHLH-TF_ACT-like_plant"/>
    <property type="match status" value="1"/>
</dbReference>
<dbReference type="PANTHER" id="PTHR11514:SF40">
    <property type="entry name" value="TRANSCRIPTION FACTOR BHLH14"/>
    <property type="match status" value="1"/>
</dbReference>
<dbReference type="InterPro" id="IPR054502">
    <property type="entry name" value="bHLH-TF_ACT-like_plant"/>
</dbReference>
<gene>
    <name evidence="8" type="primary">LOC111014144</name>
</gene>
<dbReference type="SMART" id="SM00353">
    <property type="entry name" value="HLH"/>
    <property type="match status" value="1"/>
</dbReference>
<evidence type="ECO:0000259" key="6">
    <source>
        <dbReference type="PROSITE" id="PS50888"/>
    </source>
</evidence>
<dbReference type="CDD" id="cd18918">
    <property type="entry name" value="bHLH_AtMYC1_like"/>
    <property type="match status" value="1"/>
</dbReference>
<accession>A0A6J1CSD3</accession>
<name>A0A6J1CSD3_MOMCH</name>
<sequence>MNKGAGNDHAEAKRRREKLNHHFSSLRSLLPNASNSDNSEAAVLSDAVSYINELQVKMEDLESHLDVKKSNPEDEATSGAKKSVMEVEVEVKIIGLDRAVVRIQTKNMSYAVARLMEALRDLELKVHHATMCNSNDITLQDLVIGLPPQVETTEEDQNEELLKL</sequence>
<dbReference type="KEGG" id="mcha:111014144"/>
<dbReference type="GO" id="GO:0046983">
    <property type="term" value="F:protein dimerization activity"/>
    <property type="evidence" value="ECO:0007669"/>
    <property type="project" value="InterPro"/>
</dbReference>
<dbReference type="InterPro" id="IPR045896">
    <property type="entry name" value="MYC1-like_bHLH"/>
</dbReference>
<comment type="subcellular location">
    <subcellularLocation>
        <location evidence="1 5">Nucleus</location>
    </subcellularLocation>
</comment>
<dbReference type="Proteomes" id="UP000504603">
    <property type="component" value="Unplaced"/>
</dbReference>
<dbReference type="InterPro" id="IPR036638">
    <property type="entry name" value="HLH_DNA-bd_sf"/>
</dbReference>
<keyword evidence="4 5" id="KW-0539">Nucleus</keyword>
<keyword evidence="2 5" id="KW-0805">Transcription regulation</keyword>
<dbReference type="PROSITE" id="PS50888">
    <property type="entry name" value="BHLH"/>
    <property type="match status" value="1"/>
</dbReference>
<protein>
    <recommendedName>
        <fullName evidence="5">Transcription factor</fullName>
        <shortName evidence="5">bHLH transcription factor</shortName>
    </recommendedName>
    <alternativeName>
        <fullName evidence="5">Basic helix-loop-helix protein</fullName>
    </alternativeName>
</protein>
<dbReference type="PANTHER" id="PTHR11514">
    <property type="entry name" value="MYC"/>
    <property type="match status" value="1"/>
</dbReference>
<evidence type="ECO:0000256" key="1">
    <source>
        <dbReference type="ARBA" id="ARBA00004123"/>
    </source>
</evidence>
<keyword evidence="3 5" id="KW-0804">Transcription</keyword>
<evidence type="ECO:0000256" key="2">
    <source>
        <dbReference type="ARBA" id="ARBA00023015"/>
    </source>
</evidence>
<feature type="domain" description="BHLH" evidence="6">
    <location>
        <begin position="3"/>
        <end position="54"/>
    </location>
</feature>
<evidence type="ECO:0000256" key="5">
    <source>
        <dbReference type="RuleBase" id="RU369104"/>
    </source>
</evidence>
<dbReference type="GeneID" id="111014144"/>
<dbReference type="RefSeq" id="XP_022144464.1">
    <property type="nucleotide sequence ID" value="XM_022288772.1"/>
</dbReference>